<dbReference type="InterPro" id="IPR025698">
    <property type="entry name" value="2TM_dom"/>
</dbReference>
<keyword evidence="1" id="KW-0812">Transmembrane</keyword>
<proteinExistence type="predicted"/>
<dbReference type="AlphaFoldDB" id="A0A344TQ67"/>
<feature type="domain" description="2TM" evidence="2">
    <location>
        <begin position="13"/>
        <end position="80"/>
    </location>
</feature>
<organism evidence="3 4">
    <name type="scientific">Runella rosea</name>
    <dbReference type="NCBI Taxonomy" id="2259595"/>
    <lineage>
        <taxon>Bacteria</taxon>
        <taxon>Pseudomonadati</taxon>
        <taxon>Bacteroidota</taxon>
        <taxon>Cytophagia</taxon>
        <taxon>Cytophagales</taxon>
        <taxon>Spirosomataceae</taxon>
        <taxon>Runella</taxon>
    </lineage>
</organism>
<name>A0A344TQ67_9BACT</name>
<sequence>MQPRDEKLWRIAKRRAHFQRDLMSYLFTNAILITIWYLTSGTKSHFWPGWVLVFWGIGLVTQYYRAYIRPNDDDLAEQEYQKLLKEKQNGL</sequence>
<dbReference type="Proteomes" id="UP000251993">
    <property type="component" value="Chromosome"/>
</dbReference>
<feature type="transmembrane region" description="Helical" evidence="1">
    <location>
        <begin position="21"/>
        <end position="39"/>
    </location>
</feature>
<keyword evidence="4" id="KW-1185">Reference proteome</keyword>
<dbReference type="RefSeq" id="WP_114069549.1">
    <property type="nucleotide sequence ID" value="NZ_CP030850.1"/>
</dbReference>
<evidence type="ECO:0000313" key="3">
    <source>
        <dbReference type="EMBL" id="AXE20788.1"/>
    </source>
</evidence>
<dbReference type="KEGG" id="run:DR864_25175"/>
<evidence type="ECO:0000256" key="1">
    <source>
        <dbReference type="SAM" id="Phobius"/>
    </source>
</evidence>
<feature type="transmembrane region" description="Helical" evidence="1">
    <location>
        <begin position="45"/>
        <end position="64"/>
    </location>
</feature>
<evidence type="ECO:0000259" key="2">
    <source>
        <dbReference type="Pfam" id="PF13239"/>
    </source>
</evidence>
<gene>
    <name evidence="3" type="ORF">DR864_25175</name>
</gene>
<dbReference type="EMBL" id="CP030850">
    <property type="protein sequence ID" value="AXE20788.1"/>
    <property type="molecule type" value="Genomic_DNA"/>
</dbReference>
<keyword evidence="1" id="KW-1133">Transmembrane helix</keyword>
<accession>A0A344TQ67</accession>
<dbReference type="OrthoDB" id="8965954at2"/>
<evidence type="ECO:0000313" key="4">
    <source>
        <dbReference type="Proteomes" id="UP000251993"/>
    </source>
</evidence>
<protein>
    <recommendedName>
        <fullName evidence="2">2TM domain-containing protein</fullName>
    </recommendedName>
</protein>
<reference evidence="3 4" key="1">
    <citation type="submission" date="2018-07" db="EMBL/GenBank/DDBJ databases">
        <title>Genome sequencing of Runella.</title>
        <authorList>
            <person name="Baek M.-G."/>
            <person name="Yi H."/>
        </authorList>
    </citation>
    <scope>NUCLEOTIDE SEQUENCE [LARGE SCALE GENOMIC DNA]</scope>
    <source>
        <strain evidence="3 4">HYN0085</strain>
    </source>
</reference>
<dbReference type="Pfam" id="PF13239">
    <property type="entry name" value="2TM"/>
    <property type="match status" value="1"/>
</dbReference>
<keyword evidence="1" id="KW-0472">Membrane</keyword>